<dbReference type="AlphaFoldDB" id="A0A8K0XYY5"/>
<proteinExistence type="inferred from homology"/>
<dbReference type="Pfam" id="PF13561">
    <property type="entry name" value="adh_short_C2"/>
    <property type="match status" value="1"/>
</dbReference>
<evidence type="ECO:0000313" key="3">
    <source>
        <dbReference type="Proteomes" id="UP000648908"/>
    </source>
</evidence>
<dbReference type="Proteomes" id="UP000648908">
    <property type="component" value="Unassembled WGS sequence"/>
</dbReference>
<name>A0A8K0XYY5_9RHOB</name>
<dbReference type="RefSeq" id="WP_202687347.1">
    <property type="nucleotide sequence ID" value="NZ_JAESVN010000002.1"/>
</dbReference>
<dbReference type="SUPFAM" id="SSF51735">
    <property type="entry name" value="NAD(P)-binding Rossmann-fold domains"/>
    <property type="match status" value="1"/>
</dbReference>
<dbReference type="PRINTS" id="PR00081">
    <property type="entry name" value="GDHRDH"/>
</dbReference>
<dbReference type="PRINTS" id="PR00080">
    <property type="entry name" value="SDRFAMILY"/>
</dbReference>
<gene>
    <name evidence="2" type="ORF">JL811_04865</name>
</gene>
<comment type="similarity">
    <text evidence="1">Belongs to the short-chain dehydrogenases/reductases (SDR) family.</text>
</comment>
<keyword evidence="3" id="KW-1185">Reference proteome</keyword>
<dbReference type="InterPro" id="IPR050259">
    <property type="entry name" value="SDR"/>
</dbReference>
<reference evidence="2" key="1">
    <citation type="submission" date="2021-01" db="EMBL/GenBank/DDBJ databases">
        <title>Tabrizicola alba sp. nov. a motile alkaliphilic bacterium isolated from a soda lake.</title>
        <authorList>
            <person name="Szuroczki S."/>
            <person name="Abbaszade G."/>
            <person name="Schumann P."/>
            <person name="Toth E."/>
        </authorList>
    </citation>
    <scope>NUCLEOTIDE SEQUENCE</scope>
    <source>
        <strain evidence="2">DMG-N-6</strain>
    </source>
</reference>
<sequence length="258" mass="26964">MTGLFDLGGKRAFVTGGSRGLGREMALALAHAGADIALVARPSSALEETATAIRALGRTVWALEADIGNPEATETACHHALDTIGTFDILINNVGGRRVNIATEDLDLATWRGMMDLNLTSTYLCSRILGKAMIAAGKGGRIINIASINAMVAGKGIGGRHYEAAKAAVLQFTRTLAVDWAPHGITANVICPGIFATEPNLKWQRSNPEIIEGIVANIPMGTMGDPKDIGALALYLASDSARFMTGASLVIDGGYTCV</sequence>
<dbReference type="Gene3D" id="3.40.50.720">
    <property type="entry name" value="NAD(P)-binding Rossmann-like Domain"/>
    <property type="match status" value="1"/>
</dbReference>
<evidence type="ECO:0000313" key="2">
    <source>
        <dbReference type="EMBL" id="MBL4916545.1"/>
    </source>
</evidence>
<dbReference type="PANTHER" id="PTHR42879">
    <property type="entry name" value="3-OXOACYL-(ACYL-CARRIER-PROTEIN) REDUCTASE"/>
    <property type="match status" value="1"/>
</dbReference>
<dbReference type="InterPro" id="IPR036291">
    <property type="entry name" value="NAD(P)-bd_dom_sf"/>
</dbReference>
<comment type="caution">
    <text evidence="2">The sequence shown here is derived from an EMBL/GenBank/DDBJ whole genome shotgun (WGS) entry which is preliminary data.</text>
</comment>
<dbReference type="EMBL" id="JAESVN010000002">
    <property type="protein sequence ID" value="MBL4916545.1"/>
    <property type="molecule type" value="Genomic_DNA"/>
</dbReference>
<organism evidence="2 3">
    <name type="scientific">Szabonella alba</name>
    <dbReference type="NCBI Taxonomy" id="2804194"/>
    <lineage>
        <taxon>Bacteria</taxon>
        <taxon>Pseudomonadati</taxon>
        <taxon>Pseudomonadota</taxon>
        <taxon>Alphaproteobacteria</taxon>
        <taxon>Rhodobacterales</taxon>
        <taxon>Paracoccaceae</taxon>
        <taxon>Szabonella</taxon>
    </lineage>
</organism>
<evidence type="ECO:0000256" key="1">
    <source>
        <dbReference type="ARBA" id="ARBA00006484"/>
    </source>
</evidence>
<dbReference type="FunFam" id="3.40.50.720:FF:000084">
    <property type="entry name" value="Short-chain dehydrogenase reductase"/>
    <property type="match status" value="1"/>
</dbReference>
<dbReference type="InterPro" id="IPR002347">
    <property type="entry name" value="SDR_fam"/>
</dbReference>
<protein>
    <submittedName>
        <fullName evidence="2">SDR family oxidoreductase</fullName>
    </submittedName>
</protein>
<dbReference type="PANTHER" id="PTHR42879:SF2">
    <property type="entry name" value="3-OXOACYL-[ACYL-CARRIER-PROTEIN] REDUCTASE FABG"/>
    <property type="match status" value="1"/>
</dbReference>
<accession>A0A8K0XYY5</accession>